<evidence type="ECO:0000313" key="3">
    <source>
        <dbReference type="Proteomes" id="UP000198406"/>
    </source>
</evidence>
<dbReference type="InterPro" id="IPR011333">
    <property type="entry name" value="SKP1/BTB/POZ_sf"/>
</dbReference>
<gene>
    <name evidence="2" type="ORF">FisN_24Hh074</name>
</gene>
<proteinExistence type="predicted"/>
<dbReference type="CDD" id="cd18186">
    <property type="entry name" value="BTB_POZ_ZBTB_KLHL-like"/>
    <property type="match status" value="1"/>
</dbReference>
<dbReference type="PANTHER" id="PTHR24410">
    <property type="entry name" value="HL07962P-RELATED"/>
    <property type="match status" value="1"/>
</dbReference>
<name>A0A1Z5JFF9_FISSO</name>
<dbReference type="InterPro" id="IPR000210">
    <property type="entry name" value="BTB/POZ_dom"/>
</dbReference>
<accession>A0A1Z5JFF9</accession>
<feature type="domain" description="BTB" evidence="1">
    <location>
        <begin position="18"/>
        <end position="97"/>
    </location>
</feature>
<evidence type="ECO:0000313" key="2">
    <source>
        <dbReference type="EMBL" id="GAX12498.1"/>
    </source>
</evidence>
<dbReference type="Pfam" id="PF00651">
    <property type="entry name" value="BTB"/>
    <property type="match status" value="1"/>
</dbReference>
<dbReference type="AlphaFoldDB" id="A0A1Z5JFF9"/>
<dbReference type="InParanoid" id="A0A1Z5JFF9"/>
<dbReference type="OrthoDB" id="48361at2759"/>
<comment type="caution">
    <text evidence="2">The sequence shown here is derived from an EMBL/GenBank/DDBJ whole genome shotgun (WGS) entry which is preliminary data.</text>
</comment>
<protein>
    <recommendedName>
        <fullName evidence="1">BTB domain-containing protein</fullName>
    </recommendedName>
</protein>
<reference evidence="2 3" key="1">
    <citation type="journal article" date="2015" name="Plant Cell">
        <title>Oil accumulation by the oleaginous diatom Fistulifera solaris as revealed by the genome and transcriptome.</title>
        <authorList>
            <person name="Tanaka T."/>
            <person name="Maeda Y."/>
            <person name="Veluchamy A."/>
            <person name="Tanaka M."/>
            <person name="Abida H."/>
            <person name="Marechal E."/>
            <person name="Bowler C."/>
            <person name="Muto M."/>
            <person name="Sunaga Y."/>
            <person name="Tanaka M."/>
            <person name="Yoshino T."/>
            <person name="Taniguchi T."/>
            <person name="Fukuda Y."/>
            <person name="Nemoto M."/>
            <person name="Matsumoto M."/>
            <person name="Wong P.S."/>
            <person name="Aburatani S."/>
            <person name="Fujibuchi W."/>
        </authorList>
    </citation>
    <scope>NUCLEOTIDE SEQUENCE [LARGE SCALE GENOMIC DNA]</scope>
    <source>
        <strain evidence="2 3">JPCC DA0580</strain>
    </source>
</reference>
<keyword evidence="3" id="KW-1185">Reference proteome</keyword>
<dbReference type="SMART" id="SM00225">
    <property type="entry name" value="BTB"/>
    <property type="match status" value="1"/>
</dbReference>
<dbReference type="SUPFAM" id="SSF54695">
    <property type="entry name" value="POZ domain"/>
    <property type="match status" value="1"/>
</dbReference>
<dbReference type="InterPro" id="IPR051481">
    <property type="entry name" value="BTB-POZ/Galectin-3-binding"/>
</dbReference>
<dbReference type="Proteomes" id="UP000198406">
    <property type="component" value="Unassembled WGS sequence"/>
</dbReference>
<dbReference type="EMBL" id="BDSP01000052">
    <property type="protein sequence ID" value="GAX12498.1"/>
    <property type="molecule type" value="Genomic_DNA"/>
</dbReference>
<dbReference type="PROSITE" id="PS50097">
    <property type="entry name" value="BTB"/>
    <property type="match status" value="1"/>
</dbReference>
<sequence>MKQADEPKWRDDPVESFSDWKIEISSDRRECNTYFVHKTFLAHGSRRSEYFSRLFRSETSFKESQSNTSQIELDPIAADAFPTLLDYVYGSELSIVEENATALHHLGEYFEIDPLQEASLEFCQQNMSLENLHLYYVAAKQLCNEPVMTLVTDCLRAHMDDVLPTHSIVEQSHPQLWIEALGLDQGNKRCNIYDTSDLSLVIAKMCMSQSEETLDAKTFYTLVNALTMVHPGAALDLCELADRYRLDDANHGAISGLALFQERCASTLANQWKDLHSMDDLQIEKMLQRSPEFLVSLLMQSSKRASRDVDRLSTELVHSEKLLIAAQKIQWR</sequence>
<evidence type="ECO:0000259" key="1">
    <source>
        <dbReference type="PROSITE" id="PS50097"/>
    </source>
</evidence>
<dbReference type="Gene3D" id="3.30.710.10">
    <property type="entry name" value="Potassium Channel Kv1.1, Chain A"/>
    <property type="match status" value="1"/>
</dbReference>
<organism evidence="2 3">
    <name type="scientific">Fistulifera solaris</name>
    <name type="common">Oleaginous diatom</name>
    <dbReference type="NCBI Taxonomy" id="1519565"/>
    <lineage>
        <taxon>Eukaryota</taxon>
        <taxon>Sar</taxon>
        <taxon>Stramenopiles</taxon>
        <taxon>Ochrophyta</taxon>
        <taxon>Bacillariophyta</taxon>
        <taxon>Bacillariophyceae</taxon>
        <taxon>Bacillariophycidae</taxon>
        <taxon>Naviculales</taxon>
        <taxon>Naviculaceae</taxon>
        <taxon>Fistulifera</taxon>
    </lineage>
</organism>
<dbReference type="PANTHER" id="PTHR24410:SF23">
    <property type="entry name" value="BTB DOMAIN-CONTAINING PROTEIN-RELATED"/>
    <property type="match status" value="1"/>
</dbReference>